<feature type="region of interest" description="Disordered" evidence="2">
    <location>
        <begin position="529"/>
        <end position="591"/>
    </location>
</feature>
<evidence type="ECO:0000259" key="3">
    <source>
        <dbReference type="PROSITE" id="PS51667"/>
    </source>
</evidence>
<sequence length="878" mass="96125">MMSASCGILRTPQSTAAIADVGGPRLRVLKLQVKELGFLIWIFTSTTISMRIRRQAVQTHSSPQGTSAENSSNGTLCTLAAAAEQSDSSIRLHDSLNMDIGIEDLSMIFSASKLRTSVNWLDKLRAAKGFPTCSNDLDVERVISSRACLTKEAQWSCREECDSACVKQDVTLGVDSVGFASNDTGHQSYRVSLNASCQTSPCDIKKSQSCNSGVAEVESLSAHTSREYSFSTLHLTEFSGNNGIIGTETSRKEFVTGVGSNRQNSAKQSVSNVVQPSLPEDGDIKNNLSQVYFDILTDLFCMDSRSTASVPQTLLKKHQRKQEKPKGCSGFGSQDTTRTLDPLGSLPTCKVDTRNTCAIDSDNPTSQSEVVTTVKDVDIPNSPPEAAQVEATFSDSEKGLEKSSEFDSKKKDVKSDEVRKNDLFIIDTSIPGWRTEKIIFKKGNRWRVRSKGGYVPMYGTNSESMRKDAKQQLKGLSSGASEVEAAKAKKQPESENNGKTSQTICDSSIECLNSVDYLPGVWNIAPRTRVRSSRKRRKITPAADEPFNGVSGATCTDSELLRTPSVSSSRPSSSRGLAKHSAAVASDHPASQPKEGLVYSIYQVFMQAGKSGLTPREAVSRILEQGLPGLHEGGVVPRVEVLKIVSNSPYFMPLEESKYILCSALVDDEDSKAHSKQGTPDDVPAGEQKDNSNECNQENSKSVKQYGMSQYWAACAAIRRARTGTTRRKPSFGSYFFHSQLCESHEEISDLTNKKRLKSVKQDVTGLGNPCNRSDGKGWHCPLRAKVGYLLCDHHLDRLRTRVKSQLKSKMLSITKGSRGERKRVLTGSWMVKKVVERSHTGRPSHKSSCFPCIMDEVDNFPLPIATEEVSGGRFCQT</sequence>
<dbReference type="OrthoDB" id="1939239at2759"/>
<feature type="region of interest" description="Disordered" evidence="2">
    <location>
        <begin position="671"/>
        <end position="700"/>
    </location>
</feature>
<protein>
    <recommendedName>
        <fullName evidence="3">WRC domain-containing protein</fullName>
    </recommendedName>
</protein>
<evidence type="ECO:0000313" key="4">
    <source>
        <dbReference type="EMBL" id="KAH7282917.1"/>
    </source>
</evidence>
<dbReference type="InterPro" id="IPR014977">
    <property type="entry name" value="WRC_dom"/>
</dbReference>
<dbReference type="EMBL" id="CM035440">
    <property type="protein sequence ID" value="KAH7282917.1"/>
    <property type="molecule type" value="Genomic_DNA"/>
</dbReference>
<dbReference type="Proteomes" id="UP000825935">
    <property type="component" value="Chromosome 35"/>
</dbReference>
<dbReference type="PROSITE" id="PS51667">
    <property type="entry name" value="WRC"/>
    <property type="match status" value="1"/>
</dbReference>
<dbReference type="PANTHER" id="PTHR34122:SF3">
    <property type="entry name" value="WRC DOMAIN-CONTAINING PROTEIN"/>
    <property type="match status" value="1"/>
</dbReference>
<dbReference type="OMA" id="TENCIQP"/>
<dbReference type="Pfam" id="PF08879">
    <property type="entry name" value="WRC"/>
    <property type="match status" value="1"/>
</dbReference>
<evidence type="ECO:0000313" key="5">
    <source>
        <dbReference type="Proteomes" id="UP000825935"/>
    </source>
</evidence>
<feature type="region of interest" description="Disordered" evidence="2">
    <location>
        <begin position="459"/>
        <end position="502"/>
    </location>
</feature>
<feature type="compositionally biased region" description="Basic residues" evidence="2">
    <location>
        <begin position="529"/>
        <end position="539"/>
    </location>
</feature>
<feature type="region of interest" description="Disordered" evidence="2">
    <location>
        <begin position="390"/>
        <end position="413"/>
    </location>
</feature>
<keyword evidence="1" id="KW-0539">Nucleus</keyword>
<feature type="compositionally biased region" description="Basic and acidic residues" evidence="2">
    <location>
        <begin position="484"/>
        <end position="493"/>
    </location>
</feature>
<evidence type="ECO:0000256" key="1">
    <source>
        <dbReference type="ARBA" id="ARBA00023242"/>
    </source>
</evidence>
<name>A0A8T2QFI9_CERRI</name>
<feature type="domain" description="WRC" evidence="3">
    <location>
        <begin position="765"/>
        <end position="809"/>
    </location>
</feature>
<feature type="region of interest" description="Disordered" evidence="2">
    <location>
        <begin position="314"/>
        <end position="345"/>
    </location>
</feature>
<keyword evidence="5" id="KW-1185">Reference proteome</keyword>
<feature type="compositionally biased region" description="Basic and acidic residues" evidence="2">
    <location>
        <begin position="395"/>
        <end position="413"/>
    </location>
</feature>
<organism evidence="4 5">
    <name type="scientific">Ceratopteris richardii</name>
    <name type="common">Triangle waterfern</name>
    <dbReference type="NCBI Taxonomy" id="49495"/>
    <lineage>
        <taxon>Eukaryota</taxon>
        <taxon>Viridiplantae</taxon>
        <taxon>Streptophyta</taxon>
        <taxon>Embryophyta</taxon>
        <taxon>Tracheophyta</taxon>
        <taxon>Polypodiopsida</taxon>
        <taxon>Polypodiidae</taxon>
        <taxon>Polypodiales</taxon>
        <taxon>Pteridineae</taxon>
        <taxon>Pteridaceae</taxon>
        <taxon>Parkerioideae</taxon>
        <taxon>Ceratopteris</taxon>
    </lineage>
</organism>
<comment type="caution">
    <text evidence="4">The sequence shown here is derived from an EMBL/GenBank/DDBJ whole genome shotgun (WGS) entry which is preliminary data.</text>
</comment>
<reference evidence="4" key="1">
    <citation type="submission" date="2021-08" db="EMBL/GenBank/DDBJ databases">
        <title>WGS assembly of Ceratopteris richardii.</title>
        <authorList>
            <person name="Marchant D.B."/>
            <person name="Chen G."/>
            <person name="Jenkins J."/>
            <person name="Shu S."/>
            <person name="Leebens-Mack J."/>
            <person name="Grimwood J."/>
            <person name="Schmutz J."/>
            <person name="Soltis P."/>
            <person name="Soltis D."/>
            <person name="Chen Z.-H."/>
        </authorList>
    </citation>
    <scope>NUCLEOTIDE SEQUENCE</scope>
    <source>
        <strain evidence="4">Whitten #5841</strain>
        <tissue evidence="4">Leaf</tissue>
    </source>
</reference>
<evidence type="ECO:0000256" key="2">
    <source>
        <dbReference type="SAM" id="MobiDB-lite"/>
    </source>
</evidence>
<gene>
    <name evidence="4" type="ORF">KP509_35G053200</name>
</gene>
<dbReference type="AlphaFoldDB" id="A0A8T2QFI9"/>
<dbReference type="PANTHER" id="PTHR34122">
    <property type="entry name" value="EXPRESSED PROTEIN-RELATED"/>
    <property type="match status" value="1"/>
</dbReference>
<accession>A0A8T2QFI9</accession>
<feature type="compositionally biased region" description="Low complexity" evidence="2">
    <location>
        <begin position="564"/>
        <end position="575"/>
    </location>
</feature>
<proteinExistence type="predicted"/>